<accession>A0A517MGB4</accession>
<dbReference type="Proteomes" id="UP000320672">
    <property type="component" value="Chromosome"/>
</dbReference>
<name>A0A517MGB4_9BACT</name>
<gene>
    <name evidence="1" type="ORF">FF011L_27070</name>
</gene>
<dbReference type="KEGG" id="rml:FF011L_27070"/>
<dbReference type="RefSeq" id="WP_145352008.1">
    <property type="nucleotide sequence ID" value="NZ_CP036262.1"/>
</dbReference>
<reference evidence="1 2" key="1">
    <citation type="submission" date="2019-02" db="EMBL/GenBank/DDBJ databases">
        <title>Deep-cultivation of Planctomycetes and their phenomic and genomic characterization uncovers novel biology.</title>
        <authorList>
            <person name="Wiegand S."/>
            <person name="Jogler M."/>
            <person name="Boedeker C."/>
            <person name="Pinto D."/>
            <person name="Vollmers J."/>
            <person name="Rivas-Marin E."/>
            <person name="Kohn T."/>
            <person name="Peeters S.H."/>
            <person name="Heuer A."/>
            <person name="Rast P."/>
            <person name="Oberbeckmann S."/>
            <person name="Bunk B."/>
            <person name="Jeske O."/>
            <person name="Meyerdierks A."/>
            <person name="Storesund J.E."/>
            <person name="Kallscheuer N."/>
            <person name="Luecker S."/>
            <person name="Lage O.M."/>
            <person name="Pohl T."/>
            <person name="Merkel B.J."/>
            <person name="Hornburger P."/>
            <person name="Mueller R.-W."/>
            <person name="Bruemmer F."/>
            <person name="Labrenz M."/>
            <person name="Spormann A.M."/>
            <person name="Op den Camp H."/>
            <person name="Overmann J."/>
            <person name="Amann R."/>
            <person name="Jetten M.S.M."/>
            <person name="Mascher T."/>
            <person name="Medema M.H."/>
            <person name="Devos D.P."/>
            <person name="Kaster A.-K."/>
            <person name="Ovreas L."/>
            <person name="Rohde M."/>
            <person name="Galperin M.Y."/>
            <person name="Jogler C."/>
        </authorList>
    </citation>
    <scope>NUCLEOTIDE SEQUENCE [LARGE SCALE GENOMIC DNA]</scope>
    <source>
        <strain evidence="1 2">FF011L</strain>
    </source>
</reference>
<dbReference type="PANTHER" id="PTHR35609:SF1">
    <property type="entry name" value="MACRO DOMAIN-CONTAINING PROTEIN"/>
    <property type="match status" value="1"/>
</dbReference>
<dbReference type="EMBL" id="CP036262">
    <property type="protein sequence ID" value="QDS93930.1"/>
    <property type="molecule type" value="Genomic_DNA"/>
</dbReference>
<evidence type="ECO:0000313" key="1">
    <source>
        <dbReference type="EMBL" id="QDS93930.1"/>
    </source>
</evidence>
<keyword evidence="2" id="KW-1185">Reference proteome</keyword>
<sequence>MTWFQRITGIKEKSPEQVRDQLSVDGDCIVCPDGTRIAFGRLETPTLSELRKAVADADVPPRRSTIREIVGDVRQLHTDPANAGSLFQVASQFNLLEMTSPHVTPERGVGIYENDPTQGPACAVACGAGTIYRNYFAEIDDQMGQSADRQIDCSADLGLKLGNIPDCLWKMQNGYLFPSDDGLAKINETIRATSAADLDLLRGQLRIGLQWGVEVTLDDVGHRVSQAYCSALPVAYGQQPQAEWTEFAKLILDAAYEATFAAAVIHANQSGNRVLFLTLLGGGVFGNRDEWITDAIERAFQKNIQHGLDIQIVSYRQSNPAVADLVRRINDSPSLPS</sequence>
<dbReference type="AlphaFoldDB" id="A0A517MGB4"/>
<dbReference type="OrthoDB" id="1452819at2"/>
<protein>
    <submittedName>
        <fullName evidence="1">Uncharacterized protein</fullName>
    </submittedName>
</protein>
<proteinExistence type="predicted"/>
<organism evidence="1 2">
    <name type="scientific">Roseimaritima multifibrata</name>
    <dbReference type="NCBI Taxonomy" id="1930274"/>
    <lineage>
        <taxon>Bacteria</taxon>
        <taxon>Pseudomonadati</taxon>
        <taxon>Planctomycetota</taxon>
        <taxon>Planctomycetia</taxon>
        <taxon>Pirellulales</taxon>
        <taxon>Pirellulaceae</taxon>
        <taxon>Roseimaritima</taxon>
    </lineage>
</organism>
<evidence type="ECO:0000313" key="2">
    <source>
        <dbReference type="Proteomes" id="UP000320672"/>
    </source>
</evidence>
<dbReference type="PANTHER" id="PTHR35609">
    <property type="entry name" value="MACRO DOMAIN-CONTAINING PROTEIN"/>
    <property type="match status" value="1"/>
</dbReference>